<evidence type="ECO:0000313" key="3">
    <source>
        <dbReference type="EMBL" id="GHI56317.1"/>
    </source>
</evidence>
<keyword evidence="3" id="KW-0808">Transferase</keyword>
<keyword evidence="4" id="KW-1185">Reference proteome</keyword>
<dbReference type="Proteomes" id="UP000646738">
    <property type="component" value="Unassembled WGS sequence"/>
</dbReference>
<feature type="domain" description="Methyltransferase type 12" evidence="2">
    <location>
        <begin position="122"/>
        <end position="222"/>
    </location>
</feature>
<feature type="region of interest" description="Disordered" evidence="1">
    <location>
        <begin position="1"/>
        <end position="73"/>
    </location>
</feature>
<dbReference type="Pfam" id="PF08242">
    <property type="entry name" value="Methyltransf_12"/>
    <property type="match status" value="1"/>
</dbReference>
<evidence type="ECO:0000256" key="1">
    <source>
        <dbReference type="SAM" id="MobiDB-lite"/>
    </source>
</evidence>
<reference evidence="4" key="1">
    <citation type="submission" date="2023-07" db="EMBL/GenBank/DDBJ databases">
        <title>Whole genome shotgun sequence of Streptomyces achromogenes subsp. rubradiris NBRC 14000.</title>
        <authorList>
            <person name="Komaki H."/>
            <person name="Tamura T."/>
        </authorList>
    </citation>
    <scope>NUCLEOTIDE SEQUENCE [LARGE SCALE GENOMIC DNA]</scope>
    <source>
        <strain evidence="4">NBRC 14000</strain>
    </source>
</reference>
<feature type="compositionally biased region" description="Polar residues" evidence="1">
    <location>
        <begin position="1"/>
        <end position="22"/>
    </location>
</feature>
<protein>
    <submittedName>
        <fullName evidence="3">Methyltransferase</fullName>
    </submittedName>
</protein>
<dbReference type="GO" id="GO:0008168">
    <property type="term" value="F:methyltransferase activity"/>
    <property type="evidence" value="ECO:0007669"/>
    <property type="project" value="UniProtKB-KW"/>
</dbReference>
<keyword evidence="3" id="KW-0489">Methyltransferase</keyword>
<name>A0ABQ3RKD0_STRRR</name>
<feature type="compositionally biased region" description="Basic and acidic residues" evidence="1">
    <location>
        <begin position="27"/>
        <end position="40"/>
    </location>
</feature>
<gene>
    <name evidence="3" type="ORF">Srubr_61630</name>
</gene>
<dbReference type="InterPro" id="IPR029063">
    <property type="entry name" value="SAM-dependent_MTases_sf"/>
</dbReference>
<accession>A0ABQ3RKD0</accession>
<feature type="compositionally biased region" description="Basic and acidic residues" evidence="1">
    <location>
        <begin position="49"/>
        <end position="73"/>
    </location>
</feature>
<dbReference type="CDD" id="cd02440">
    <property type="entry name" value="AdoMet_MTases"/>
    <property type="match status" value="1"/>
</dbReference>
<evidence type="ECO:0000313" key="4">
    <source>
        <dbReference type="Proteomes" id="UP000646738"/>
    </source>
</evidence>
<dbReference type="PANTHER" id="PTHR43861">
    <property type="entry name" value="TRANS-ACONITATE 2-METHYLTRANSFERASE-RELATED"/>
    <property type="match status" value="1"/>
</dbReference>
<proteinExistence type="predicted"/>
<dbReference type="EMBL" id="BNEA01000015">
    <property type="protein sequence ID" value="GHI56317.1"/>
    <property type="molecule type" value="Genomic_DNA"/>
</dbReference>
<dbReference type="InterPro" id="IPR013217">
    <property type="entry name" value="Methyltransf_12"/>
</dbReference>
<comment type="caution">
    <text evidence="3">The sequence shown here is derived from an EMBL/GenBank/DDBJ whole genome shotgun (WGS) entry which is preliminary data.</text>
</comment>
<dbReference type="GO" id="GO:0032259">
    <property type="term" value="P:methylation"/>
    <property type="evidence" value="ECO:0007669"/>
    <property type="project" value="UniProtKB-KW"/>
</dbReference>
<dbReference type="PANTHER" id="PTHR43861:SF1">
    <property type="entry name" value="TRANS-ACONITATE 2-METHYLTRANSFERASE"/>
    <property type="match status" value="1"/>
</dbReference>
<organism evidence="3 4">
    <name type="scientific">Streptomyces rubradiris</name>
    <name type="common">Streptomyces achromogenes subsp. rubradiris</name>
    <dbReference type="NCBI Taxonomy" id="285531"/>
    <lineage>
        <taxon>Bacteria</taxon>
        <taxon>Bacillati</taxon>
        <taxon>Actinomycetota</taxon>
        <taxon>Actinomycetes</taxon>
        <taxon>Kitasatosporales</taxon>
        <taxon>Streptomycetaceae</taxon>
        <taxon>Streptomyces</taxon>
    </lineage>
</organism>
<sequence>MSISAASSPISDGSGAEGSSPSGLDGHIPDARATDGRATDGHIPYGRAADGHIPDARAADGHTPDARVPDGWREDNRAMWDERVPLHVAGPFYDLAGFRTRRDDLRDFETAEVGDVTGKTLLHLQCHIGTDTLSWAHRGAARVVGLDFSAPAVAAARALAADLGYGPERAAFVTSDVYDAAEAVPEPSYDIVYTGLGALCWLPDIRRWAETAASLVAPGGFLYLAEFHPITESLDDETGTRIVRDYFARDAQVWDDPGTYADRDAATVHNRSVEWQHTLGDVVSALAAAGLRVEFLHEHDVSLFPRFANFEVRDGYHRFPAGHPRVPLIYSLKASKS</sequence>
<dbReference type="Gene3D" id="3.40.50.150">
    <property type="entry name" value="Vaccinia Virus protein VP39"/>
    <property type="match status" value="1"/>
</dbReference>
<dbReference type="SUPFAM" id="SSF53335">
    <property type="entry name" value="S-adenosyl-L-methionine-dependent methyltransferases"/>
    <property type="match status" value="1"/>
</dbReference>
<evidence type="ECO:0000259" key="2">
    <source>
        <dbReference type="Pfam" id="PF08242"/>
    </source>
</evidence>